<sequence length="544" mass="56509">MVDAPLAGKCFFVLLVAVVSFCVTKISSAPAELHDYYPQLVAKAAECIAPCDQQHPTVPDHQPVPAPRGPSHSDTQDNCTSTSSSSRLYPAGEVKQHGTAPLTPNLGEGHTSISGSGKPLDSDGKTASGSGDSLVGQSAPITTDIPRTLATPVGKETSSTNDSAVEVSRVADVTFWTGQEGRGGQPHAGPTTEDPAQGKTEMPTDQATQGTLAQHTSQQGGQEGSVGKDNKVNQSEQVNQGTEVTPGSQVHERDRTSGKSEASPVSNTGVWPAPTTSPGVENVFGPCSSTKGCSAGIGGTNVIITSTTTTTTTSTTTNGFDSAVVESDTTTPDTEIPQDPSARREYMRKVKENATASPSDLSLPDVAGISNASDDQTIVDTPSEHVDGLDLRYGVTDSRSGDSSITIATPTDGAAFGGKSFVNESGSASSGGSGSRVNRTDVSGSVGSDGLHSGSRVSGTFSTGSSGNERHLSSNGSGNMLPSPEDTFSMIPSDPDERRRYLQRVRSKTPSDPFSRKVFVMLRDGLIPSDPTQRKRFLENHLNL</sequence>
<keyword evidence="4" id="KW-1185">Reference proteome</keyword>
<feature type="chain" id="PRO_5015439890" evidence="2">
    <location>
        <begin position="29"/>
        <end position="544"/>
    </location>
</feature>
<organism evidence="3 4">
    <name type="scientific">Pomacea canaliculata</name>
    <name type="common">Golden apple snail</name>
    <dbReference type="NCBI Taxonomy" id="400727"/>
    <lineage>
        <taxon>Eukaryota</taxon>
        <taxon>Metazoa</taxon>
        <taxon>Spiralia</taxon>
        <taxon>Lophotrochozoa</taxon>
        <taxon>Mollusca</taxon>
        <taxon>Gastropoda</taxon>
        <taxon>Caenogastropoda</taxon>
        <taxon>Architaenioglossa</taxon>
        <taxon>Ampullarioidea</taxon>
        <taxon>Ampullariidae</taxon>
        <taxon>Pomacea</taxon>
    </lineage>
</organism>
<feature type="compositionally biased region" description="Polar residues" evidence="1">
    <location>
        <begin position="370"/>
        <end position="380"/>
    </location>
</feature>
<reference evidence="3 4" key="1">
    <citation type="submission" date="2018-04" db="EMBL/GenBank/DDBJ databases">
        <title>The genome of golden apple snail Pomacea canaliculata provides insight into stress tolerance and invasive adaptation.</title>
        <authorList>
            <person name="Liu C."/>
            <person name="Liu B."/>
            <person name="Ren Y."/>
            <person name="Zhang Y."/>
            <person name="Wang H."/>
            <person name="Li S."/>
            <person name="Jiang F."/>
            <person name="Yin L."/>
            <person name="Zhang G."/>
            <person name="Qian W."/>
            <person name="Fan W."/>
        </authorList>
    </citation>
    <scope>NUCLEOTIDE SEQUENCE [LARGE SCALE GENOMIC DNA]</scope>
    <source>
        <strain evidence="3">SZHN2017</strain>
        <tissue evidence="3">Muscle</tissue>
    </source>
</reference>
<feature type="region of interest" description="Disordered" evidence="1">
    <location>
        <begin position="53"/>
        <end position="277"/>
    </location>
</feature>
<feature type="compositionally biased region" description="Polar residues" evidence="1">
    <location>
        <begin position="72"/>
        <end position="87"/>
    </location>
</feature>
<dbReference type="AlphaFoldDB" id="A0A2T7PHY4"/>
<evidence type="ECO:0000313" key="4">
    <source>
        <dbReference type="Proteomes" id="UP000245119"/>
    </source>
</evidence>
<feature type="signal peptide" evidence="2">
    <location>
        <begin position="1"/>
        <end position="28"/>
    </location>
</feature>
<comment type="caution">
    <text evidence="3">The sequence shown here is derived from an EMBL/GenBank/DDBJ whole genome shotgun (WGS) entry which is preliminary data.</text>
</comment>
<evidence type="ECO:0000256" key="2">
    <source>
        <dbReference type="SAM" id="SignalP"/>
    </source>
</evidence>
<feature type="compositionally biased region" description="Polar residues" evidence="1">
    <location>
        <begin position="203"/>
        <end position="220"/>
    </location>
</feature>
<feature type="compositionally biased region" description="Polar residues" evidence="1">
    <location>
        <begin position="125"/>
        <end position="141"/>
    </location>
</feature>
<feature type="compositionally biased region" description="Polar residues" evidence="1">
    <location>
        <begin position="455"/>
        <end position="480"/>
    </location>
</feature>
<keyword evidence="2" id="KW-0732">Signal</keyword>
<feature type="compositionally biased region" description="Basic and acidic residues" evidence="1">
    <location>
        <begin position="341"/>
        <end position="352"/>
    </location>
</feature>
<feature type="compositionally biased region" description="Polar residues" evidence="1">
    <location>
        <begin position="436"/>
        <end position="446"/>
    </location>
</feature>
<feature type="compositionally biased region" description="Polar residues" evidence="1">
    <location>
        <begin position="259"/>
        <end position="277"/>
    </location>
</feature>
<feature type="region of interest" description="Disordered" evidence="1">
    <location>
        <begin position="310"/>
        <end position="495"/>
    </location>
</feature>
<name>A0A2T7PHY4_POMCA</name>
<evidence type="ECO:0000313" key="3">
    <source>
        <dbReference type="EMBL" id="PVD33017.1"/>
    </source>
</evidence>
<proteinExistence type="predicted"/>
<accession>A0A2T7PHY4</accession>
<evidence type="ECO:0000256" key="1">
    <source>
        <dbReference type="SAM" id="MobiDB-lite"/>
    </source>
</evidence>
<feature type="compositionally biased region" description="Polar residues" evidence="1">
    <location>
        <begin position="232"/>
        <end position="248"/>
    </location>
</feature>
<feature type="compositionally biased region" description="Polar residues" evidence="1">
    <location>
        <begin position="397"/>
        <end position="409"/>
    </location>
</feature>
<dbReference type="EMBL" id="PZQS01000004">
    <property type="protein sequence ID" value="PVD33017.1"/>
    <property type="molecule type" value="Genomic_DNA"/>
</dbReference>
<gene>
    <name evidence="3" type="ORF">C0Q70_08465</name>
</gene>
<dbReference type="Proteomes" id="UP000245119">
    <property type="component" value="Linkage Group LG4"/>
</dbReference>
<protein>
    <submittedName>
        <fullName evidence="3">Uncharacterized protein</fullName>
    </submittedName>
</protein>